<feature type="compositionally biased region" description="Polar residues" evidence="1">
    <location>
        <begin position="1"/>
        <end position="16"/>
    </location>
</feature>
<evidence type="ECO:0000256" key="1">
    <source>
        <dbReference type="SAM" id="MobiDB-lite"/>
    </source>
</evidence>
<sequence length="223" mass="24200">MTPTRSGSNYPIQSNGSGPGHSIQKSKRQECQPRGEEQMEDARTSTISQILARNFDIVIESPEADITAIPVVRSESFPTGSNRDIPVPLQELVCGGKAAGVGTSAKSLYSKNELLSSSEEVEKLKHVVRGPEEEVGPTKGQQSSGSSLSLKKLQTGTIQPQREIRRARKSKQKGEIQVEQALPTELQNSQEREYSHGQCVQYGNNSDGIQKQGGGKIEPITSK</sequence>
<feature type="compositionally biased region" description="Basic and acidic residues" evidence="1">
    <location>
        <begin position="27"/>
        <end position="43"/>
    </location>
</feature>
<gene>
    <name evidence="2" type="ORF">O181_112433</name>
</gene>
<feature type="region of interest" description="Disordered" evidence="1">
    <location>
        <begin position="1"/>
        <end position="45"/>
    </location>
</feature>
<feature type="region of interest" description="Disordered" evidence="1">
    <location>
        <begin position="129"/>
        <end position="223"/>
    </location>
</feature>
<reference evidence="2" key="1">
    <citation type="submission" date="2021-03" db="EMBL/GenBank/DDBJ databases">
        <title>Draft genome sequence of rust myrtle Austropuccinia psidii MF-1, a brazilian biotype.</title>
        <authorList>
            <person name="Quecine M.C."/>
            <person name="Pachon D.M.R."/>
            <person name="Bonatelli M.L."/>
            <person name="Correr F.H."/>
            <person name="Franceschini L.M."/>
            <person name="Leite T.F."/>
            <person name="Margarido G.R.A."/>
            <person name="Almeida C.A."/>
            <person name="Ferrarezi J.A."/>
            <person name="Labate C.A."/>
        </authorList>
    </citation>
    <scope>NUCLEOTIDE SEQUENCE</scope>
    <source>
        <strain evidence="2">MF-1</strain>
    </source>
</reference>
<evidence type="ECO:0000313" key="2">
    <source>
        <dbReference type="EMBL" id="MBW0572718.1"/>
    </source>
</evidence>
<proteinExistence type="predicted"/>
<protein>
    <submittedName>
        <fullName evidence="2">Uncharacterized protein</fullName>
    </submittedName>
</protein>
<name>A0A9Q3PSP2_9BASI</name>
<dbReference type="AlphaFoldDB" id="A0A9Q3PSP2"/>
<dbReference type="EMBL" id="AVOT02090621">
    <property type="protein sequence ID" value="MBW0572718.1"/>
    <property type="molecule type" value="Genomic_DNA"/>
</dbReference>
<accession>A0A9Q3PSP2</accession>
<comment type="caution">
    <text evidence="2">The sequence shown here is derived from an EMBL/GenBank/DDBJ whole genome shotgun (WGS) entry which is preliminary data.</text>
</comment>
<feature type="compositionally biased region" description="Low complexity" evidence="1">
    <location>
        <begin position="138"/>
        <end position="157"/>
    </location>
</feature>
<keyword evidence="3" id="KW-1185">Reference proteome</keyword>
<dbReference type="Proteomes" id="UP000765509">
    <property type="component" value="Unassembled WGS sequence"/>
</dbReference>
<evidence type="ECO:0000313" key="3">
    <source>
        <dbReference type="Proteomes" id="UP000765509"/>
    </source>
</evidence>
<organism evidence="2 3">
    <name type="scientific">Austropuccinia psidii MF-1</name>
    <dbReference type="NCBI Taxonomy" id="1389203"/>
    <lineage>
        <taxon>Eukaryota</taxon>
        <taxon>Fungi</taxon>
        <taxon>Dikarya</taxon>
        <taxon>Basidiomycota</taxon>
        <taxon>Pucciniomycotina</taxon>
        <taxon>Pucciniomycetes</taxon>
        <taxon>Pucciniales</taxon>
        <taxon>Sphaerophragmiaceae</taxon>
        <taxon>Austropuccinia</taxon>
    </lineage>
</organism>